<sequence length="202" mass="21832">MPIKVVLAEHEALTREAITELLQQSGDIEVVAHTGWGDRVLELVDDHQAGLAVLATHTPGVNVIEVAEQLNRERPGFPVVILTCDARPGHLQRALKAGVHGILTKETSIRELSRVIREVHAGGWHFPPELVAEMLAVGENPLTAREAEILKAAEDGRPLSAIASQLHLSPGTVRNHIHSAIRKLKAGNRISAVHAASRAGWI</sequence>
<dbReference type="CDD" id="cd06170">
    <property type="entry name" value="LuxR_C_like"/>
    <property type="match status" value="1"/>
</dbReference>
<dbReference type="InterPro" id="IPR011006">
    <property type="entry name" value="CheY-like_superfamily"/>
</dbReference>
<dbReference type="PROSITE" id="PS50043">
    <property type="entry name" value="HTH_LUXR_2"/>
    <property type="match status" value="1"/>
</dbReference>
<dbReference type="InterPro" id="IPR039420">
    <property type="entry name" value="WalR-like"/>
</dbReference>
<feature type="domain" description="Response regulatory" evidence="4">
    <location>
        <begin position="4"/>
        <end position="120"/>
    </location>
</feature>
<evidence type="ECO:0000313" key="6">
    <source>
        <dbReference type="Proteomes" id="UP000184111"/>
    </source>
</evidence>
<protein>
    <submittedName>
        <fullName evidence="5">Two-component system, NarL family, response regulator DesR</fullName>
    </submittedName>
</protein>
<dbReference type="RefSeq" id="WP_073502262.1">
    <property type="nucleotide sequence ID" value="NZ_FRBI01000030.1"/>
</dbReference>
<dbReference type="PROSITE" id="PS50110">
    <property type="entry name" value="RESPONSE_REGULATORY"/>
    <property type="match status" value="1"/>
</dbReference>
<dbReference type="SMART" id="SM00421">
    <property type="entry name" value="HTH_LUXR"/>
    <property type="match status" value="1"/>
</dbReference>
<dbReference type="Pfam" id="PF00196">
    <property type="entry name" value="GerE"/>
    <property type="match status" value="1"/>
</dbReference>
<name>A0A1M7Q7K7_9ACTN</name>
<dbReference type="PANTHER" id="PTHR43214">
    <property type="entry name" value="TWO-COMPONENT RESPONSE REGULATOR"/>
    <property type="match status" value="1"/>
</dbReference>
<keyword evidence="1" id="KW-0238">DNA-binding</keyword>
<dbReference type="PANTHER" id="PTHR43214:SF42">
    <property type="entry name" value="TRANSCRIPTIONAL REGULATORY PROTEIN DESR"/>
    <property type="match status" value="1"/>
</dbReference>
<evidence type="ECO:0000313" key="5">
    <source>
        <dbReference type="EMBL" id="SHN26321.1"/>
    </source>
</evidence>
<dbReference type="GO" id="GO:0000160">
    <property type="term" value="P:phosphorelay signal transduction system"/>
    <property type="evidence" value="ECO:0007669"/>
    <property type="project" value="InterPro"/>
</dbReference>
<accession>A0A1M7Q7K7</accession>
<dbReference type="PRINTS" id="PR00038">
    <property type="entry name" value="HTHLUXR"/>
</dbReference>
<dbReference type="InterPro" id="IPR016032">
    <property type="entry name" value="Sig_transdc_resp-reg_C-effctor"/>
</dbReference>
<organism evidence="5 6">
    <name type="scientific">Actinacidiphila paucisporea</name>
    <dbReference type="NCBI Taxonomy" id="310782"/>
    <lineage>
        <taxon>Bacteria</taxon>
        <taxon>Bacillati</taxon>
        <taxon>Actinomycetota</taxon>
        <taxon>Actinomycetes</taxon>
        <taxon>Kitasatosporales</taxon>
        <taxon>Streptomycetaceae</taxon>
        <taxon>Actinacidiphila</taxon>
    </lineage>
</organism>
<evidence type="ECO:0000259" key="3">
    <source>
        <dbReference type="PROSITE" id="PS50043"/>
    </source>
</evidence>
<feature type="domain" description="HTH luxR-type" evidence="3">
    <location>
        <begin position="135"/>
        <end position="200"/>
    </location>
</feature>
<gene>
    <name evidence="5" type="ORF">SAMN05216499_1302</name>
</gene>
<keyword evidence="6" id="KW-1185">Reference proteome</keyword>
<dbReference type="AlphaFoldDB" id="A0A1M7Q7K7"/>
<dbReference type="EMBL" id="FRBI01000030">
    <property type="protein sequence ID" value="SHN26321.1"/>
    <property type="molecule type" value="Genomic_DNA"/>
</dbReference>
<comment type="caution">
    <text evidence="2">Lacks conserved residue(s) required for the propagation of feature annotation.</text>
</comment>
<reference evidence="5 6" key="1">
    <citation type="submission" date="2016-11" db="EMBL/GenBank/DDBJ databases">
        <authorList>
            <person name="Jaros S."/>
            <person name="Januszkiewicz K."/>
            <person name="Wedrychowicz H."/>
        </authorList>
    </citation>
    <scope>NUCLEOTIDE SEQUENCE [LARGE SCALE GENOMIC DNA]</scope>
    <source>
        <strain evidence="5 6">CGMCC 4.2025</strain>
    </source>
</reference>
<dbReference type="STRING" id="310782.SAMN05216499_1302"/>
<dbReference type="GO" id="GO:0003677">
    <property type="term" value="F:DNA binding"/>
    <property type="evidence" value="ECO:0007669"/>
    <property type="project" value="UniProtKB-KW"/>
</dbReference>
<dbReference type="Proteomes" id="UP000184111">
    <property type="component" value="Unassembled WGS sequence"/>
</dbReference>
<dbReference type="InterPro" id="IPR000792">
    <property type="entry name" value="Tscrpt_reg_LuxR_C"/>
</dbReference>
<dbReference type="Pfam" id="PF00072">
    <property type="entry name" value="Response_reg"/>
    <property type="match status" value="1"/>
</dbReference>
<evidence type="ECO:0000259" key="4">
    <source>
        <dbReference type="PROSITE" id="PS50110"/>
    </source>
</evidence>
<proteinExistence type="predicted"/>
<dbReference type="SUPFAM" id="SSF52172">
    <property type="entry name" value="CheY-like"/>
    <property type="match status" value="1"/>
</dbReference>
<dbReference type="SMART" id="SM00448">
    <property type="entry name" value="REC"/>
    <property type="match status" value="1"/>
</dbReference>
<dbReference type="Gene3D" id="3.40.50.2300">
    <property type="match status" value="1"/>
</dbReference>
<dbReference type="InterPro" id="IPR001789">
    <property type="entry name" value="Sig_transdc_resp-reg_receiver"/>
</dbReference>
<dbReference type="GO" id="GO:0006355">
    <property type="term" value="P:regulation of DNA-templated transcription"/>
    <property type="evidence" value="ECO:0007669"/>
    <property type="project" value="InterPro"/>
</dbReference>
<dbReference type="OrthoDB" id="9808843at2"/>
<evidence type="ECO:0000256" key="2">
    <source>
        <dbReference type="PROSITE-ProRule" id="PRU00169"/>
    </source>
</evidence>
<evidence type="ECO:0000256" key="1">
    <source>
        <dbReference type="ARBA" id="ARBA00023125"/>
    </source>
</evidence>
<dbReference type="SUPFAM" id="SSF46894">
    <property type="entry name" value="C-terminal effector domain of the bipartite response regulators"/>
    <property type="match status" value="1"/>
</dbReference>